<dbReference type="SUPFAM" id="SSF56925">
    <property type="entry name" value="OMPA-like"/>
    <property type="match status" value="1"/>
</dbReference>
<dbReference type="RefSeq" id="WP_345198274.1">
    <property type="nucleotide sequence ID" value="NZ_BAABFL010000463.1"/>
</dbReference>
<keyword evidence="3" id="KW-1185">Reference proteome</keyword>
<dbReference type="InterPro" id="IPR011250">
    <property type="entry name" value="OMP/PagP_B-barrel"/>
</dbReference>
<name>A0ABP8V6D6_9GAMM</name>
<feature type="chain" id="PRO_5047241232" evidence="1">
    <location>
        <begin position="23"/>
        <end position="197"/>
    </location>
</feature>
<dbReference type="EMBL" id="BAABFL010000463">
    <property type="protein sequence ID" value="GAA4651823.1"/>
    <property type="molecule type" value="Genomic_DNA"/>
</dbReference>
<feature type="signal peptide" evidence="1">
    <location>
        <begin position="1"/>
        <end position="22"/>
    </location>
</feature>
<sequence length="197" mass="21373">MKKIAAIALAGVTAMGVATVQADTFVGLVAGSHSADLQTPSGLKGTNNSFDNIIKNDGLYGIRVGQQNDGYRFYATYDNASNSYRQYKMRQENLTVSLDKTFDVGTGGTQLFAGATTGITKLTHESKDMRRDNDLGYAMGLQAGVVQKLSSNFSVEGGYRYMRHNAKVDVKEHGGDKLGSSKLKSSDTWFLSANYHF</sequence>
<dbReference type="Gene3D" id="2.40.160.20">
    <property type="match status" value="1"/>
</dbReference>
<proteinExistence type="predicted"/>
<evidence type="ECO:0000313" key="3">
    <source>
        <dbReference type="Proteomes" id="UP001500604"/>
    </source>
</evidence>
<accession>A0ABP8V6D6</accession>
<organism evidence="2 3">
    <name type="scientific">Kistimonas scapharcae</name>
    <dbReference type="NCBI Taxonomy" id="1036133"/>
    <lineage>
        <taxon>Bacteria</taxon>
        <taxon>Pseudomonadati</taxon>
        <taxon>Pseudomonadota</taxon>
        <taxon>Gammaproteobacteria</taxon>
        <taxon>Oceanospirillales</taxon>
        <taxon>Endozoicomonadaceae</taxon>
        <taxon>Kistimonas</taxon>
    </lineage>
</organism>
<comment type="caution">
    <text evidence="2">The sequence shown here is derived from an EMBL/GenBank/DDBJ whole genome shotgun (WGS) entry which is preliminary data.</text>
</comment>
<gene>
    <name evidence="2" type="ORF">GCM10023116_41070</name>
</gene>
<keyword evidence="1" id="KW-0732">Signal</keyword>
<protein>
    <submittedName>
        <fullName evidence="2">Outer membrane beta-barrel protein</fullName>
    </submittedName>
</protein>
<reference evidence="3" key="1">
    <citation type="journal article" date="2019" name="Int. J. Syst. Evol. Microbiol.">
        <title>The Global Catalogue of Microorganisms (GCM) 10K type strain sequencing project: providing services to taxonomists for standard genome sequencing and annotation.</title>
        <authorList>
            <consortium name="The Broad Institute Genomics Platform"/>
            <consortium name="The Broad Institute Genome Sequencing Center for Infectious Disease"/>
            <person name="Wu L."/>
            <person name="Ma J."/>
        </authorList>
    </citation>
    <scope>NUCLEOTIDE SEQUENCE [LARGE SCALE GENOMIC DNA]</scope>
    <source>
        <strain evidence="3">JCM 17805</strain>
    </source>
</reference>
<evidence type="ECO:0000256" key="1">
    <source>
        <dbReference type="SAM" id="SignalP"/>
    </source>
</evidence>
<dbReference type="Proteomes" id="UP001500604">
    <property type="component" value="Unassembled WGS sequence"/>
</dbReference>
<evidence type="ECO:0000313" key="2">
    <source>
        <dbReference type="EMBL" id="GAA4651823.1"/>
    </source>
</evidence>